<dbReference type="RefSeq" id="WP_305937657.1">
    <property type="nucleotide sequence ID" value="NZ_CP132191.1"/>
</dbReference>
<dbReference type="Proteomes" id="UP001237011">
    <property type="component" value="Chromosome"/>
</dbReference>
<dbReference type="EMBL" id="CP132191">
    <property type="protein sequence ID" value="WLP85220.1"/>
    <property type="molecule type" value="Genomic_DNA"/>
</dbReference>
<sequence>MFATDLEYAKYLEYLKNSSYSEETKEYIKNTMNALDSSEFVSLDNETTLSAKVLNALAQEVSEEDIKHMMQDIEYLADGDLDYFNLSNEYSDWKSDNEYTTEDELRETVDANLKENGIDARYLNLAYQLNHKNIYGDYIKVDEYENDFEEYDEDDLKRDFINAKFSDVLDEMFIATNGEDNSDAYTL</sequence>
<keyword evidence="2" id="KW-1185">Reference proteome</keyword>
<reference evidence="1" key="1">
    <citation type="submission" date="2023-08" db="EMBL/GenBank/DDBJ databases">
        <title>Complete genome sequence of Mycoplasma seminis 2200.</title>
        <authorList>
            <person name="Spergser J."/>
        </authorList>
    </citation>
    <scope>NUCLEOTIDE SEQUENCE [LARGE SCALE GENOMIC DNA]</scope>
    <source>
        <strain evidence="1">2200</strain>
    </source>
</reference>
<proteinExistence type="predicted"/>
<gene>
    <name evidence="1" type="ORF">Q8852_02770</name>
</gene>
<protein>
    <submittedName>
        <fullName evidence="1">Uncharacterized protein</fullName>
    </submittedName>
</protein>
<evidence type="ECO:0000313" key="1">
    <source>
        <dbReference type="EMBL" id="WLP85220.1"/>
    </source>
</evidence>
<evidence type="ECO:0000313" key="2">
    <source>
        <dbReference type="Proteomes" id="UP001237011"/>
    </source>
</evidence>
<dbReference type="NCBIfam" id="NF045879">
    <property type="entry name" value="ICE_Mbov_0392"/>
    <property type="match status" value="1"/>
</dbReference>
<name>A0ABY9H9F9_9MOLU</name>
<organism evidence="1 2">
    <name type="scientific">Mycoplasma seminis</name>
    <dbReference type="NCBI Taxonomy" id="512749"/>
    <lineage>
        <taxon>Bacteria</taxon>
        <taxon>Bacillati</taxon>
        <taxon>Mycoplasmatota</taxon>
        <taxon>Mollicutes</taxon>
        <taxon>Mycoplasmataceae</taxon>
        <taxon>Mycoplasma</taxon>
    </lineage>
</organism>
<accession>A0ABY9H9F9</accession>